<dbReference type="PANTHER" id="PTHR43489">
    <property type="entry name" value="ISOMERASE"/>
    <property type="match status" value="1"/>
</dbReference>
<evidence type="ECO:0000313" key="6">
    <source>
        <dbReference type="Proteomes" id="UP000823889"/>
    </source>
</evidence>
<name>A0A9D2U9B1_9BURK</name>
<feature type="active site" description="Proton donor/acceptor" evidence="3">
    <location>
        <position position="240"/>
    </location>
</feature>
<dbReference type="PIRSF" id="PIRSF006241">
    <property type="entry name" value="HyI"/>
    <property type="match status" value="1"/>
</dbReference>
<dbReference type="Gene3D" id="3.20.20.150">
    <property type="entry name" value="Divalent-metal-dependent TIM barrel enzymes"/>
    <property type="match status" value="1"/>
</dbReference>
<dbReference type="EC" id="5.3.1.22" evidence="5"/>
<accession>A0A9D2U9B1</accession>
<dbReference type="InterPro" id="IPR017643">
    <property type="entry name" value="Hydroxypyruvate_isomerase"/>
</dbReference>
<dbReference type="InterPro" id="IPR013022">
    <property type="entry name" value="Xyl_isomerase-like_TIM-brl"/>
</dbReference>
<dbReference type="FunFam" id="3.20.20.150:FF:000007">
    <property type="entry name" value="Hydroxypyruvate isomerase"/>
    <property type="match status" value="1"/>
</dbReference>
<sequence length="258" mass="28649">MPKFAANLTMLFNEVDFIQRFKAAADAGFKGVEYLFPYDFDKNTLAEELQKHGLTQVLHNLPAGDWAGGERGIACLPDRVSEFQEGVGRAIEYATALNCKQVNCLSGIAPQGVDADKVKQVFVDNIRFAADKLKDAGIRLLVEPVNTFDIPGFYVNRTEQAIALLDEVGSDNVYLQYDIYHAQRMEGELANTIQKHLARIAHIQLADNPGRNEPGTGEINYEWLFKFIDKLGYDGWIGCEYKPAAATTDGLGWIKALA</sequence>
<evidence type="ECO:0000256" key="2">
    <source>
        <dbReference type="PIRNR" id="PIRNR006241"/>
    </source>
</evidence>
<dbReference type="Pfam" id="PF01261">
    <property type="entry name" value="AP_endonuc_2"/>
    <property type="match status" value="1"/>
</dbReference>
<dbReference type="SUPFAM" id="SSF51658">
    <property type="entry name" value="Xylose isomerase-like"/>
    <property type="match status" value="1"/>
</dbReference>
<organism evidence="5 6">
    <name type="scientific">Candidatus Paenalcaligenes intestinipullorum</name>
    <dbReference type="NCBI Taxonomy" id="2838718"/>
    <lineage>
        <taxon>Bacteria</taxon>
        <taxon>Pseudomonadati</taxon>
        <taxon>Pseudomonadota</taxon>
        <taxon>Betaproteobacteria</taxon>
        <taxon>Burkholderiales</taxon>
        <taxon>Alcaligenaceae</taxon>
        <taxon>Paenalcaligenes</taxon>
    </lineage>
</organism>
<dbReference type="GO" id="GO:0046487">
    <property type="term" value="P:glyoxylate metabolic process"/>
    <property type="evidence" value="ECO:0007669"/>
    <property type="project" value="TreeGrafter"/>
</dbReference>
<comment type="similarity">
    <text evidence="2">Belongs to the hyi family.</text>
</comment>
<keyword evidence="1 2" id="KW-0413">Isomerase</keyword>
<comment type="caution">
    <text evidence="5">The sequence shown here is derived from an EMBL/GenBank/DDBJ whole genome shotgun (WGS) entry which is preliminary data.</text>
</comment>
<evidence type="ECO:0000256" key="1">
    <source>
        <dbReference type="ARBA" id="ARBA00023235"/>
    </source>
</evidence>
<reference evidence="5" key="1">
    <citation type="journal article" date="2021" name="PeerJ">
        <title>Extensive microbial diversity within the chicken gut microbiome revealed by metagenomics and culture.</title>
        <authorList>
            <person name="Gilroy R."/>
            <person name="Ravi A."/>
            <person name="Getino M."/>
            <person name="Pursley I."/>
            <person name="Horton D.L."/>
            <person name="Alikhan N.F."/>
            <person name="Baker D."/>
            <person name="Gharbi K."/>
            <person name="Hall N."/>
            <person name="Watson M."/>
            <person name="Adriaenssens E.M."/>
            <person name="Foster-Nyarko E."/>
            <person name="Jarju S."/>
            <person name="Secka A."/>
            <person name="Antonio M."/>
            <person name="Oren A."/>
            <person name="Chaudhuri R.R."/>
            <person name="La Ragione R."/>
            <person name="Hildebrand F."/>
            <person name="Pallen M.J."/>
        </authorList>
    </citation>
    <scope>NUCLEOTIDE SEQUENCE</scope>
    <source>
        <strain evidence="5">9264</strain>
    </source>
</reference>
<dbReference type="InterPro" id="IPR050417">
    <property type="entry name" value="Sugar_Epim/Isomerase"/>
</dbReference>
<protein>
    <submittedName>
        <fullName evidence="5">Hydroxypyruvate isomerase</fullName>
        <ecNumber evidence="5">5.3.1.22</ecNumber>
    </submittedName>
</protein>
<evidence type="ECO:0000256" key="3">
    <source>
        <dbReference type="PIRSR" id="PIRSR006241-50"/>
    </source>
</evidence>
<evidence type="ECO:0000313" key="5">
    <source>
        <dbReference type="EMBL" id="HJD43878.1"/>
    </source>
</evidence>
<feature type="active site" description="Proton donor/acceptor" evidence="3">
    <location>
        <position position="143"/>
    </location>
</feature>
<dbReference type="PANTHER" id="PTHR43489:SF6">
    <property type="entry name" value="HYDROXYPYRUVATE ISOMERASE-RELATED"/>
    <property type="match status" value="1"/>
</dbReference>
<dbReference type="InterPro" id="IPR036237">
    <property type="entry name" value="Xyl_isomerase-like_sf"/>
</dbReference>
<dbReference type="Proteomes" id="UP000823889">
    <property type="component" value="Unassembled WGS sequence"/>
</dbReference>
<gene>
    <name evidence="5" type="primary">hyi</name>
    <name evidence="5" type="ORF">H9906_02475</name>
</gene>
<reference evidence="5" key="2">
    <citation type="submission" date="2021-04" db="EMBL/GenBank/DDBJ databases">
        <authorList>
            <person name="Gilroy R."/>
        </authorList>
    </citation>
    <scope>NUCLEOTIDE SEQUENCE</scope>
    <source>
        <strain evidence="5">9264</strain>
    </source>
</reference>
<dbReference type="NCBIfam" id="NF043033">
    <property type="entry name" value="OxoTetrIsom"/>
    <property type="match status" value="1"/>
</dbReference>
<feature type="domain" description="Xylose isomerase-like TIM barrel" evidence="4">
    <location>
        <begin position="21"/>
        <end position="256"/>
    </location>
</feature>
<dbReference type="GO" id="GO:0008903">
    <property type="term" value="F:hydroxypyruvate isomerase activity"/>
    <property type="evidence" value="ECO:0007669"/>
    <property type="project" value="UniProtKB-EC"/>
</dbReference>
<dbReference type="InterPro" id="IPR053398">
    <property type="entry name" value="HPT_OtnI_isomerases"/>
</dbReference>
<dbReference type="EMBL" id="DWUQ01000045">
    <property type="protein sequence ID" value="HJD43878.1"/>
    <property type="molecule type" value="Genomic_DNA"/>
</dbReference>
<dbReference type="InterPro" id="IPR026040">
    <property type="entry name" value="HyI-like"/>
</dbReference>
<dbReference type="AlphaFoldDB" id="A0A9D2U9B1"/>
<evidence type="ECO:0000259" key="4">
    <source>
        <dbReference type="Pfam" id="PF01261"/>
    </source>
</evidence>
<dbReference type="NCBIfam" id="TIGR03234">
    <property type="entry name" value="OH-pyruv-isom"/>
    <property type="match status" value="1"/>
</dbReference>
<proteinExistence type="inferred from homology"/>